<evidence type="ECO:0000256" key="2">
    <source>
        <dbReference type="SAM" id="SignalP"/>
    </source>
</evidence>
<keyword evidence="2" id="KW-0732">Signal</keyword>
<sequence>MNSYVSALLAAAHISAVLPYLTVAVAVASAIDAAFPQPAPGSHWLPVRKVISFIAINFGAAKNGSQPPFATWLLRVMSSVEDAARVAGDSARVSEAVELKRRIERLTPPSPAPVPAAPPSPAPVA</sequence>
<dbReference type="AlphaFoldDB" id="A0A0D6PDJ0"/>
<keyword evidence="4" id="KW-1185">Reference proteome</keyword>
<evidence type="ECO:0000313" key="4">
    <source>
        <dbReference type="Proteomes" id="UP000032668"/>
    </source>
</evidence>
<accession>A0A0D6PDJ0</accession>
<feature type="compositionally biased region" description="Pro residues" evidence="1">
    <location>
        <begin position="108"/>
        <end position="125"/>
    </location>
</feature>
<feature type="signal peptide" evidence="2">
    <location>
        <begin position="1"/>
        <end position="28"/>
    </location>
</feature>
<evidence type="ECO:0000256" key="1">
    <source>
        <dbReference type="SAM" id="MobiDB-lite"/>
    </source>
</evidence>
<dbReference type="RefSeq" id="WP_048878257.1">
    <property type="nucleotide sequence ID" value="NZ_BANC01000030.1"/>
</dbReference>
<feature type="chain" id="PRO_5030005919" evidence="2">
    <location>
        <begin position="29"/>
        <end position="125"/>
    </location>
</feature>
<name>A0A0D6PDJ0_9PROT</name>
<protein>
    <submittedName>
        <fullName evidence="3">Uncharacterized protein</fullName>
    </submittedName>
</protein>
<reference evidence="3 4" key="1">
    <citation type="submission" date="2012-11" db="EMBL/GenBank/DDBJ databases">
        <title>Whole genome sequence of Acidocella aminolytica 101 = DSM 11237.</title>
        <authorList>
            <person name="Azuma Y."/>
            <person name="Higashiura N."/>
            <person name="Hirakawa H."/>
            <person name="Matsushita K."/>
        </authorList>
    </citation>
    <scope>NUCLEOTIDE SEQUENCE [LARGE SCALE GENOMIC DNA]</scope>
    <source>
        <strain evidence="4">101 / DSM 11237</strain>
    </source>
</reference>
<dbReference type="OrthoDB" id="9948302at2"/>
<evidence type="ECO:0000313" key="3">
    <source>
        <dbReference type="EMBL" id="GAN79825.1"/>
    </source>
</evidence>
<feature type="region of interest" description="Disordered" evidence="1">
    <location>
        <begin position="104"/>
        <end position="125"/>
    </location>
</feature>
<dbReference type="Proteomes" id="UP000032668">
    <property type="component" value="Unassembled WGS sequence"/>
</dbReference>
<organism evidence="3 4">
    <name type="scientific">Acidocella aminolytica 101 = DSM 11237</name>
    <dbReference type="NCBI Taxonomy" id="1120923"/>
    <lineage>
        <taxon>Bacteria</taxon>
        <taxon>Pseudomonadati</taxon>
        <taxon>Pseudomonadota</taxon>
        <taxon>Alphaproteobacteria</taxon>
        <taxon>Acetobacterales</taxon>
        <taxon>Acidocellaceae</taxon>
        <taxon>Acidocella</taxon>
    </lineage>
</organism>
<dbReference type="STRING" id="1120923.SAMN02746095_02975"/>
<proteinExistence type="predicted"/>
<dbReference type="EMBL" id="BANC01000030">
    <property type="protein sequence ID" value="GAN79825.1"/>
    <property type="molecule type" value="Genomic_DNA"/>
</dbReference>
<comment type="caution">
    <text evidence="3">The sequence shown here is derived from an EMBL/GenBank/DDBJ whole genome shotgun (WGS) entry which is preliminary data.</text>
</comment>
<gene>
    <name evidence="3" type="ORF">Aam_030_058</name>
</gene>